<evidence type="ECO:0000313" key="2">
    <source>
        <dbReference type="Proteomes" id="UP001201812"/>
    </source>
</evidence>
<dbReference type="EMBL" id="JAKKPZ010000692">
    <property type="protein sequence ID" value="KAI1692964.1"/>
    <property type="molecule type" value="Genomic_DNA"/>
</dbReference>
<organism evidence="1 2">
    <name type="scientific">Ditylenchus destructor</name>
    <dbReference type="NCBI Taxonomy" id="166010"/>
    <lineage>
        <taxon>Eukaryota</taxon>
        <taxon>Metazoa</taxon>
        <taxon>Ecdysozoa</taxon>
        <taxon>Nematoda</taxon>
        <taxon>Chromadorea</taxon>
        <taxon>Rhabditida</taxon>
        <taxon>Tylenchina</taxon>
        <taxon>Tylenchomorpha</taxon>
        <taxon>Sphaerularioidea</taxon>
        <taxon>Anguinidae</taxon>
        <taxon>Anguininae</taxon>
        <taxon>Ditylenchus</taxon>
    </lineage>
</organism>
<accession>A0AAD4MFJ8</accession>
<gene>
    <name evidence="1" type="ORF">DdX_20922</name>
</gene>
<name>A0AAD4MFJ8_9BILA</name>
<comment type="caution">
    <text evidence="1">The sequence shown here is derived from an EMBL/GenBank/DDBJ whole genome shotgun (WGS) entry which is preliminary data.</text>
</comment>
<sequence length="145" mass="16061">MNALKVNEEGRIVIDRVVRDTKKVSDDLETALSDLEKKQTPNVASLAQTAQSLSSGMVNISVFGLQNREVDTWHSQIVGNVNTIKDTLIGLKLEDVKEELQKVKTVVEAMKAKAPNFHGYTDWVVKNTNTLSENLLQNIFSFGGC</sequence>
<protein>
    <submittedName>
        <fullName evidence="1">Uncharacterized protein</fullName>
    </submittedName>
</protein>
<evidence type="ECO:0000313" key="1">
    <source>
        <dbReference type="EMBL" id="KAI1692964.1"/>
    </source>
</evidence>
<dbReference type="AlphaFoldDB" id="A0AAD4MFJ8"/>
<proteinExistence type="predicted"/>
<keyword evidence="2" id="KW-1185">Reference proteome</keyword>
<dbReference type="Proteomes" id="UP001201812">
    <property type="component" value="Unassembled WGS sequence"/>
</dbReference>
<reference evidence="1" key="1">
    <citation type="submission" date="2022-01" db="EMBL/GenBank/DDBJ databases">
        <title>Genome Sequence Resource for Two Populations of Ditylenchus destructor, the Migratory Endoparasitic Phytonematode.</title>
        <authorList>
            <person name="Zhang H."/>
            <person name="Lin R."/>
            <person name="Xie B."/>
        </authorList>
    </citation>
    <scope>NUCLEOTIDE SEQUENCE</scope>
    <source>
        <strain evidence="1">BazhouSP</strain>
    </source>
</reference>